<feature type="region of interest" description="Disordered" evidence="1">
    <location>
        <begin position="1"/>
        <end position="358"/>
    </location>
</feature>
<dbReference type="PANTHER" id="PTHR34502">
    <property type="entry name" value="DUF6594 DOMAIN-CONTAINING PROTEIN-RELATED"/>
    <property type="match status" value="1"/>
</dbReference>
<feature type="compositionally biased region" description="Acidic residues" evidence="1">
    <location>
        <begin position="222"/>
        <end position="231"/>
    </location>
</feature>
<dbReference type="EMBL" id="VNKQ01000013">
    <property type="protein sequence ID" value="KAG0647232.1"/>
    <property type="molecule type" value="Genomic_DNA"/>
</dbReference>
<protein>
    <recommendedName>
        <fullName evidence="3">DUF6594 domain-containing protein</fullName>
    </recommendedName>
</protein>
<feature type="compositionally biased region" description="Acidic residues" evidence="1">
    <location>
        <begin position="240"/>
        <end position="263"/>
    </location>
</feature>
<feature type="domain" description="DUF6594" evidence="3">
    <location>
        <begin position="413"/>
        <end position="683"/>
    </location>
</feature>
<feature type="transmembrane region" description="Helical" evidence="2">
    <location>
        <begin position="668"/>
        <end position="690"/>
    </location>
</feature>
<name>A0A9P7AV26_9HELO</name>
<keyword evidence="2" id="KW-0812">Transmembrane</keyword>
<comment type="caution">
    <text evidence="4">The sequence shown here is derived from an EMBL/GenBank/DDBJ whole genome shotgun (WGS) entry which is preliminary data.</text>
</comment>
<reference evidence="4" key="1">
    <citation type="submission" date="2019-07" db="EMBL/GenBank/DDBJ databases">
        <title>Hyphodiscus hymeniophilus genome sequencing and assembly.</title>
        <authorList>
            <person name="Kramer G."/>
            <person name="Nodwell J."/>
        </authorList>
    </citation>
    <scope>NUCLEOTIDE SEQUENCE</scope>
    <source>
        <strain evidence="4">ATCC 34498</strain>
    </source>
</reference>
<keyword evidence="2" id="KW-0472">Membrane</keyword>
<feature type="compositionally biased region" description="Low complexity" evidence="1">
    <location>
        <begin position="145"/>
        <end position="173"/>
    </location>
</feature>
<keyword evidence="2" id="KW-1133">Transmembrane helix</keyword>
<feature type="transmembrane region" description="Helical" evidence="2">
    <location>
        <begin position="615"/>
        <end position="636"/>
    </location>
</feature>
<dbReference type="InterPro" id="IPR046529">
    <property type="entry name" value="DUF6594"/>
</dbReference>
<dbReference type="AlphaFoldDB" id="A0A9P7AV26"/>
<dbReference type="PANTHER" id="PTHR34502:SF6">
    <property type="entry name" value="DUF6594 DOMAIN-CONTAINING PROTEIN"/>
    <property type="match status" value="1"/>
</dbReference>
<evidence type="ECO:0000313" key="4">
    <source>
        <dbReference type="EMBL" id="KAG0647232.1"/>
    </source>
</evidence>
<evidence type="ECO:0000259" key="3">
    <source>
        <dbReference type="Pfam" id="PF20237"/>
    </source>
</evidence>
<accession>A0A9P7AV26</accession>
<feature type="region of interest" description="Disordered" evidence="1">
    <location>
        <begin position="576"/>
        <end position="602"/>
    </location>
</feature>
<feature type="compositionally biased region" description="Basic and acidic residues" evidence="1">
    <location>
        <begin position="317"/>
        <end position="335"/>
    </location>
</feature>
<feature type="compositionally biased region" description="Low complexity" evidence="1">
    <location>
        <begin position="347"/>
        <end position="358"/>
    </location>
</feature>
<gene>
    <name evidence="4" type="ORF">D0Z07_7204</name>
</gene>
<evidence type="ECO:0000256" key="1">
    <source>
        <dbReference type="SAM" id="MobiDB-lite"/>
    </source>
</evidence>
<dbReference type="Pfam" id="PF20237">
    <property type="entry name" value="DUF6594"/>
    <property type="match status" value="1"/>
</dbReference>
<feature type="compositionally biased region" description="Polar residues" evidence="1">
    <location>
        <begin position="76"/>
        <end position="101"/>
    </location>
</feature>
<keyword evidence="5" id="KW-1185">Reference proteome</keyword>
<dbReference type="OrthoDB" id="5416037at2759"/>
<evidence type="ECO:0000256" key="2">
    <source>
        <dbReference type="SAM" id="Phobius"/>
    </source>
</evidence>
<sequence>MTTRYSAPSIEAIREDSEDEARDDVRSKDGLSSKEFSYRRTRSSMDGSMAPIRADNAKERERPRRKHRSKEGGSKHQPTSQGKNTSTKRASGLSTRDSGSDGQRLRHRRTYSNPNRASSSISSSSEEDEPVQDHREVLAAARAKLTSPSMMSTFTSLTTSTNLSGGSSGSNSTVTQASITKRSSLGKRTEMADSPLSPAVPDPPNVFAFLENESVVGTTHEPEEDEEEGNEDHDVKQVEKEEEDEEEGDEEDDEEEEEHEDEERQSQWLPDDQEPSYDTTALPPHLSSNHVNARDSSSASSSFHGSDHFSEPAAGNDTDRSTSPERSVKDHRSDLEAEPAPTDRASARMASQMAAAQQRQDLYGSMQNFGTPNMPRGNTQLPHIHSTALSPRHSHHIQQHSLPRAEKLPVTGYELLATRLSSYNSFSDFEDGAVLKPMYRKFGALNHRLLLHLQDELSELEEQLHRLDHADTQSRWAGREGRVVPASRRVAAMQGGELQWHKTDVLGKIGFKLAQYNQALSSFNTTQSLSPPDPNDVDTYREFLSTEHPIAEAETHFLDPSDDLVSICSSIPPPSAPVSNESYSQPLSRSDSQMSGTPLKSDSIFTSDHEPQSQLQGLAVAIAVAILVPILTFNVIPGFIGRLTVVGLVASGVVFALMQAGVVGKQCFGREGLVCGGIYGGVMIVLAGVIA</sequence>
<feature type="transmembrane region" description="Helical" evidence="2">
    <location>
        <begin position="643"/>
        <end position="662"/>
    </location>
</feature>
<dbReference type="Proteomes" id="UP000785200">
    <property type="component" value="Unassembled WGS sequence"/>
</dbReference>
<feature type="compositionally biased region" description="Polar residues" evidence="1">
    <location>
        <begin position="174"/>
        <end position="183"/>
    </location>
</feature>
<proteinExistence type="predicted"/>
<feature type="compositionally biased region" description="Basic and acidic residues" evidence="1">
    <location>
        <begin position="23"/>
        <end position="38"/>
    </location>
</feature>
<feature type="compositionally biased region" description="Polar residues" evidence="1">
    <location>
        <begin position="580"/>
        <end position="602"/>
    </location>
</feature>
<organism evidence="4 5">
    <name type="scientific">Hyphodiscus hymeniophilus</name>
    <dbReference type="NCBI Taxonomy" id="353542"/>
    <lineage>
        <taxon>Eukaryota</taxon>
        <taxon>Fungi</taxon>
        <taxon>Dikarya</taxon>
        <taxon>Ascomycota</taxon>
        <taxon>Pezizomycotina</taxon>
        <taxon>Leotiomycetes</taxon>
        <taxon>Helotiales</taxon>
        <taxon>Hyphodiscaceae</taxon>
        <taxon>Hyphodiscus</taxon>
    </lineage>
</organism>
<evidence type="ECO:0000313" key="5">
    <source>
        <dbReference type="Proteomes" id="UP000785200"/>
    </source>
</evidence>
<feature type="compositionally biased region" description="Low complexity" evidence="1">
    <location>
        <begin position="295"/>
        <end position="304"/>
    </location>
</feature>